<evidence type="ECO:0000313" key="8">
    <source>
        <dbReference type="RefSeq" id="XP_014662161.1"/>
    </source>
</evidence>
<evidence type="ECO:0000256" key="3">
    <source>
        <dbReference type="ARBA" id="ARBA00022989"/>
    </source>
</evidence>
<dbReference type="PANTHER" id="PTHR21421:SF29">
    <property type="entry name" value="GUSTATORY RECEPTOR 5A FOR TREHALOSE-RELATED"/>
    <property type="match status" value="1"/>
</dbReference>
<evidence type="ECO:0000313" key="7">
    <source>
        <dbReference type="Proteomes" id="UP000695022"/>
    </source>
</evidence>
<dbReference type="RefSeq" id="XP_014662161.1">
    <property type="nucleotide sequence ID" value="XM_014806675.1"/>
</dbReference>
<keyword evidence="5" id="KW-0675">Receptor</keyword>
<comment type="subcellular location">
    <subcellularLocation>
        <location evidence="1">Membrane</location>
        <topology evidence="1">Multi-pass membrane protein</topology>
    </subcellularLocation>
</comment>
<evidence type="ECO:0000256" key="1">
    <source>
        <dbReference type="ARBA" id="ARBA00004141"/>
    </source>
</evidence>
<proteinExistence type="predicted"/>
<sequence length="87" mass="9621">MAHGILPAINDLALLDAPIQEEVQMLSFATKLSGPSIGLTACSFFVIDRSFLLTICGCFLTYFVLIIQFTPLRDHNDLYIVNSTIVE</sequence>
<reference evidence="8" key="1">
    <citation type="submission" date="2025-08" db="UniProtKB">
        <authorList>
            <consortium name="RefSeq"/>
        </authorList>
    </citation>
    <scope>IDENTIFICATION</scope>
</reference>
<evidence type="ECO:0000256" key="2">
    <source>
        <dbReference type="ARBA" id="ARBA00022692"/>
    </source>
</evidence>
<accession>A0ABM1DQE0</accession>
<dbReference type="InterPro" id="IPR013604">
    <property type="entry name" value="7TM_chemorcpt"/>
</dbReference>
<protein>
    <submittedName>
        <fullName evidence="8">High-energy light unresponsive protein 1-like</fullName>
    </submittedName>
</protein>
<dbReference type="PANTHER" id="PTHR21421">
    <property type="entry name" value="GUSTATORY RECEPTOR"/>
    <property type="match status" value="1"/>
</dbReference>
<keyword evidence="2 6" id="KW-0812">Transmembrane</keyword>
<dbReference type="Proteomes" id="UP000695022">
    <property type="component" value="Unplaced"/>
</dbReference>
<evidence type="ECO:0000256" key="6">
    <source>
        <dbReference type="SAM" id="Phobius"/>
    </source>
</evidence>
<keyword evidence="3 6" id="KW-1133">Transmembrane helix</keyword>
<dbReference type="GeneID" id="106805179"/>
<keyword evidence="4 6" id="KW-0472">Membrane</keyword>
<evidence type="ECO:0000256" key="4">
    <source>
        <dbReference type="ARBA" id="ARBA00023136"/>
    </source>
</evidence>
<feature type="transmembrane region" description="Helical" evidence="6">
    <location>
        <begin position="51"/>
        <end position="69"/>
    </location>
</feature>
<organism evidence="7 8">
    <name type="scientific">Priapulus caudatus</name>
    <name type="common">Priapulid worm</name>
    <dbReference type="NCBI Taxonomy" id="37621"/>
    <lineage>
        <taxon>Eukaryota</taxon>
        <taxon>Metazoa</taxon>
        <taxon>Ecdysozoa</taxon>
        <taxon>Scalidophora</taxon>
        <taxon>Priapulida</taxon>
        <taxon>Priapulimorpha</taxon>
        <taxon>Priapulimorphida</taxon>
        <taxon>Priapulidae</taxon>
        <taxon>Priapulus</taxon>
    </lineage>
</organism>
<dbReference type="Pfam" id="PF08395">
    <property type="entry name" value="7tm_7"/>
    <property type="match status" value="1"/>
</dbReference>
<evidence type="ECO:0000256" key="5">
    <source>
        <dbReference type="ARBA" id="ARBA00023170"/>
    </source>
</evidence>
<name>A0ABM1DQE0_PRICU</name>
<keyword evidence="7" id="KW-1185">Reference proteome</keyword>
<gene>
    <name evidence="8" type="primary">LOC106805179</name>
</gene>